<dbReference type="STRING" id="290512.Paes_1206"/>
<dbReference type="KEGG" id="paa:Paes_1206"/>
<proteinExistence type="predicted"/>
<feature type="region of interest" description="Disordered" evidence="1">
    <location>
        <begin position="33"/>
        <end position="77"/>
    </location>
</feature>
<name>B4S848_PROA2</name>
<accession>B4S848</accession>
<sequence>MKRALLWLLIPLFLYGAAPLDKRLYEEFFSSQSAKQNATDSPERDEEQLMLFGPDMEKDKTPNDHRKNAGKEDTADEKDSPLLLAWTGAGSPGQQSLFSFSDKVSIEGTRRDLVWWFRLTTQSDPPFALWQIAERPFPKSINRWDDTGLVLASGPVVNQAGLGAGKLFQIDLSQYLPPLQTSSSPQQKAYYVRVVSLDWRARPIWPASNTIVLYYGTFSPR</sequence>
<evidence type="ECO:0000256" key="1">
    <source>
        <dbReference type="SAM" id="MobiDB-lite"/>
    </source>
</evidence>
<dbReference type="RefSeq" id="WP_012505770.1">
    <property type="nucleotide sequence ID" value="NC_011059.1"/>
</dbReference>
<dbReference type="EMBL" id="CP001108">
    <property type="protein sequence ID" value="ACF46235.1"/>
    <property type="molecule type" value="Genomic_DNA"/>
</dbReference>
<organism evidence="2 3">
    <name type="scientific">Prosthecochloris aestuarii (strain DSM 271 / SK 413)</name>
    <dbReference type="NCBI Taxonomy" id="290512"/>
    <lineage>
        <taxon>Bacteria</taxon>
        <taxon>Pseudomonadati</taxon>
        <taxon>Chlorobiota</taxon>
        <taxon>Chlorobiia</taxon>
        <taxon>Chlorobiales</taxon>
        <taxon>Chlorobiaceae</taxon>
        <taxon>Prosthecochloris</taxon>
    </lineage>
</organism>
<keyword evidence="3" id="KW-1185">Reference proteome</keyword>
<evidence type="ECO:0000313" key="2">
    <source>
        <dbReference type="EMBL" id="ACF46235.1"/>
    </source>
</evidence>
<dbReference type="Proteomes" id="UP000002725">
    <property type="component" value="Chromosome"/>
</dbReference>
<dbReference type="HOGENOM" id="CLU_1249717_0_0_10"/>
<feature type="compositionally biased region" description="Basic and acidic residues" evidence="1">
    <location>
        <begin position="55"/>
        <end position="77"/>
    </location>
</feature>
<dbReference type="AlphaFoldDB" id="B4S848"/>
<gene>
    <name evidence="2" type="ordered locus">Paes_1206</name>
</gene>
<evidence type="ECO:0000313" key="3">
    <source>
        <dbReference type="Proteomes" id="UP000002725"/>
    </source>
</evidence>
<reference evidence="2" key="1">
    <citation type="submission" date="2008-06" db="EMBL/GenBank/DDBJ databases">
        <title>Complete sequence of chromosome of Prosthecochloris aestuarii DSM 271.</title>
        <authorList>
            <consortium name="US DOE Joint Genome Institute"/>
            <person name="Lucas S."/>
            <person name="Copeland A."/>
            <person name="Lapidus A."/>
            <person name="Glavina del Rio T."/>
            <person name="Dalin E."/>
            <person name="Tice H."/>
            <person name="Bruce D."/>
            <person name="Goodwin L."/>
            <person name="Pitluck S."/>
            <person name="Schmutz J."/>
            <person name="Larimer F."/>
            <person name="Land M."/>
            <person name="Hauser L."/>
            <person name="Kyrpides N."/>
            <person name="Anderson I."/>
            <person name="Liu Z."/>
            <person name="Li T."/>
            <person name="Zhao F."/>
            <person name="Overmann J."/>
            <person name="Bryant D.A."/>
            <person name="Richardson P."/>
        </authorList>
    </citation>
    <scope>NUCLEOTIDE SEQUENCE [LARGE SCALE GENOMIC DNA]</scope>
    <source>
        <strain evidence="2">DSM 271</strain>
    </source>
</reference>
<protein>
    <submittedName>
        <fullName evidence="2">Uncharacterized protein</fullName>
    </submittedName>
</protein>
<dbReference type="eggNOG" id="ENOG5034A07">
    <property type="taxonomic scope" value="Bacteria"/>
</dbReference>